<evidence type="ECO:0000256" key="1">
    <source>
        <dbReference type="ARBA" id="ARBA00022676"/>
    </source>
</evidence>
<proteinExistence type="predicted"/>
<dbReference type="SUPFAM" id="SSF53271">
    <property type="entry name" value="PRTase-like"/>
    <property type="match status" value="1"/>
</dbReference>
<dbReference type="Proteomes" id="UP001404104">
    <property type="component" value="Unassembled WGS sequence"/>
</dbReference>
<dbReference type="Pfam" id="PF00156">
    <property type="entry name" value="Pribosyltran"/>
    <property type="match status" value="1"/>
</dbReference>
<dbReference type="InterPro" id="IPR029057">
    <property type="entry name" value="PRTase-like"/>
</dbReference>
<organism evidence="4 5">
    <name type="scientific">Sphingomonas qilianensis</name>
    <dbReference type="NCBI Taxonomy" id="1736690"/>
    <lineage>
        <taxon>Bacteria</taxon>
        <taxon>Pseudomonadati</taxon>
        <taxon>Pseudomonadota</taxon>
        <taxon>Alphaproteobacteria</taxon>
        <taxon>Sphingomonadales</taxon>
        <taxon>Sphingomonadaceae</taxon>
        <taxon>Sphingomonas</taxon>
    </lineage>
</organism>
<gene>
    <name evidence="4" type="ORF">ABC969_10490</name>
</gene>
<protein>
    <submittedName>
        <fullName evidence="4">Phosphoribosyltransferase family protein</fullName>
    </submittedName>
</protein>
<name>A0ABU9XSN9_9SPHN</name>
<dbReference type="CDD" id="cd06223">
    <property type="entry name" value="PRTases_typeI"/>
    <property type="match status" value="1"/>
</dbReference>
<dbReference type="PANTHER" id="PTHR43363">
    <property type="entry name" value="HYPOXANTHINE PHOSPHORIBOSYLTRANSFERASE"/>
    <property type="match status" value="1"/>
</dbReference>
<dbReference type="GO" id="GO:0016757">
    <property type="term" value="F:glycosyltransferase activity"/>
    <property type="evidence" value="ECO:0007669"/>
    <property type="project" value="UniProtKB-KW"/>
</dbReference>
<dbReference type="PANTHER" id="PTHR43363:SF1">
    <property type="entry name" value="HYPOXANTHINE-GUANINE PHOSPHORIBOSYLTRANSFERASE"/>
    <property type="match status" value="1"/>
</dbReference>
<dbReference type="EMBL" id="JBDIMF010000004">
    <property type="protein sequence ID" value="MEN2786847.1"/>
    <property type="molecule type" value="Genomic_DNA"/>
</dbReference>
<evidence type="ECO:0000313" key="5">
    <source>
        <dbReference type="Proteomes" id="UP001404104"/>
    </source>
</evidence>
<evidence type="ECO:0000256" key="2">
    <source>
        <dbReference type="ARBA" id="ARBA00022679"/>
    </source>
</evidence>
<evidence type="ECO:0000259" key="3">
    <source>
        <dbReference type="Pfam" id="PF00156"/>
    </source>
</evidence>
<keyword evidence="1 4" id="KW-0328">Glycosyltransferase</keyword>
<evidence type="ECO:0000313" key="4">
    <source>
        <dbReference type="EMBL" id="MEN2786847.1"/>
    </source>
</evidence>
<feature type="domain" description="Phosphoribosyltransferase" evidence="3">
    <location>
        <begin position="11"/>
        <end position="151"/>
    </location>
</feature>
<dbReference type="RefSeq" id="WP_345864783.1">
    <property type="nucleotide sequence ID" value="NZ_JBDIMF010000004.1"/>
</dbReference>
<keyword evidence="5" id="KW-1185">Reference proteome</keyword>
<reference evidence="4 5" key="1">
    <citation type="submission" date="2024-05" db="EMBL/GenBank/DDBJ databases">
        <authorList>
            <person name="Liu Q."/>
            <person name="Xin Y.-H."/>
        </authorList>
    </citation>
    <scope>NUCLEOTIDE SEQUENCE [LARGE SCALE GENOMIC DNA]</scope>
    <source>
        <strain evidence="4 5">CGMCC 1.15349</strain>
    </source>
</reference>
<dbReference type="InterPro" id="IPR000836">
    <property type="entry name" value="PRTase_dom"/>
</dbReference>
<sequence length="171" mass="18476">MTIYTHVPQGEFVAAIRTLADVLAADDWQPDFIIGVGRGGLAPAVFLSHATGLPMLSVDYSSHVKDFADAPLEKLAARTQTGERLLFLDDINDSGRTIAHLREKLAASGAVPGTIRFATLIDNVSSEQTVDYRARTIDRTVTKDWFIFPWEAVAPDVAIAADAAAVPERIA</sequence>
<comment type="caution">
    <text evidence="4">The sequence shown here is derived from an EMBL/GenBank/DDBJ whole genome shotgun (WGS) entry which is preliminary data.</text>
</comment>
<accession>A0ABU9XSN9</accession>
<keyword evidence="2" id="KW-0808">Transferase</keyword>
<dbReference type="Gene3D" id="3.40.50.2020">
    <property type="match status" value="1"/>
</dbReference>